<dbReference type="PANTHER" id="PTHR33529">
    <property type="entry name" value="SLR0882 PROTEIN-RELATED"/>
    <property type="match status" value="1"/>
</dbReference>
<protein>
    <submittedName>
        <fullName evidence="7">LptF/LptG family permease</fullName>
    </submittedName>
</protein>
<gene>
    <name evidence="7" type="ORF">F8A88_11570</name>
</gene>
<dbReference type="AlphaFoldDB" id="A0A6N6N1J4"/>
<dbReference type="PANTHER" id="PTHR33529:SF2">
    <property type="entry name" value="LIPOPOLYSACCHARIDE EXPORT SYSTEM PERMEASE PROTEIN LPTG"/>
    <property type="match status" value="1"/>
</dbReference>
<keyword evidence="2" id="KW-1003">Cell membrane</keyword>
<comment type="subcellular location">
    <subcellularLocation>
        <location evidence="1">Cell membrane</location>
        <topology evidence="1">Multi-pass membrane protein</topology>
    </subcellularLocation>
</comment>
<feature type="transmembrane region" description="Helical" evidence="6">
    <location>
        <begin position="337"/>
        <end position="358"/>
    </location>
</feature>
<evidence type="ECO:0000256" key="2">
    <source>
        <dbReference type="ARBA" id="ARBA00022475"/>
    </source>
</evidence>
<dbReference type="OrthoDB" id="9783403at2"/>
<feature type="transmembrane region" description="Helical" evidence="6">
    <location>
        <begin position="281"/>
        <end position="298"/>
    </location>
</feature>
<evidence type="ECO:0000256" key="3">
    <source>
        <dbReference type="ARBA" id="ARBA00022692"/>
    </source>
</evidence>
<dbReference type="GO" id="GO:0015920">
    <property type="term" value="P:lipopolysaccharide transport"/>
    <property type="evidence" value="ECO:0007669"/>
    <property type="project" value="TreeGrafter"/>
</dbReference>
<feature type="transmembrane region" description="Helical" evidence="6">
    <location>
        <begin position="12"/>
        <end position="34"/>
    </location>
</feature>
<comment type="caution">
    <text evidence="7">The sequence shown here is derived from an EMBL/GenBank/DDBJ whole genome shotgun (WGS) entry which is preliminary data.</text>
</comment>
<evidence type="ECO:0000256" key="5">
    <source>
        <dbReference type="ARBA" id="ARBA00023136"/>
    </source>
</evidence>
<feature type="transmembrane region" description="Helical" evidence="6">
    <location>
        <begin position="54"/>
        <end position="82"/>
    </location>
</feature>
<sequence>MRLLRFGTLEQYLVRQNLFYILVCLAVGACIYLLSDLFDRLDDFMEAGLGVQTMLYYFGVKIPVIFSQIFPAVFLLSVVIQLGVMSRNREVVALRAGGVSMNWFVRFFVVYGFLLSCFLFVFSQYVGVYGEQEASRIWKEDVHKKEMDEVVLTNLWFRDGPYIVHAGTALPALSRAMDVTVYEFDLDSERLIRIISAQKALIDEHGWGLTEAQELDSRSFVSTMRSTQFLPVRQGLDAFREAESKSKHGRMPIWELSDLIEKLEISGSNVEALRTVWHSKWSYAFAVLTMSLVALAVFTFQDNVYAGIGLSLVLVFSYYALYVVGVSAGQKGLLPPVAAAWLANVVFCAGAGGRLLWVGSPTFERMVRDWLGMLPIRGRGV</sequence>
<evidence type="ECO:0000256" key="6">
    <source>
        <dbReference type="SAM" id="Phobius"/>
    </source>
</evidence>
<accession>A0A6N6N1J4</accession>
<feature type="transmembrane region" description="Helical" evidence="6">
    <location>
        <begin position="305"/>
        <end position="325"/>
    </location>
</feature>
<evidence type="ECO:0000313" key="8">
    <source>
        <dbReference type="Proteomes" id="UP000438699"/>
    </source>
</evidence>
<evidence type="ECO:0000256" key="1">
    <source>
        <dbReference type="ARBA" id="ARBA00004651"/>
    </source>
</evidence>
<dbReference type="PROSITE" id="PS51257">
    <property type="entry name" value="PROKAR_LIPOPROTEIN"/>
    <property type="match status" value="1"/>
</dbReference>
<reference evidence="7 8" key="1">
    <citation type="journal article" date="2017" name="Int. J. Syst. Evol. Microbiol.">
        <title>Desulfovibrio senegalensis sp. nov., a mesophilic sulfate reducer isolated from marine sediment.</title>
        <authorList>
            <person name="Thioye A."/>
            <person name="Gam Z.B.A."/>
            <person name="Mbengue M."/>
            <person name="Cayol J.L."/>
            <person name="Joseph-Bartoli M."/>
            <person name="Toure-Kane C."/>
            <person name="Labat M."/>
        </authorList>
    </citation>
    <scope>NUCLEOTIDE SEQUENCE [LARGE SCALE GENOMIC DNA]</scope>
    <source>
        <strain evidence="7 8">DSM 101509</strain>
    </source>
</reference>
<feature type="transmembrane region" description="Helical" evidence="6">
    <location>
        <begin position="103"/>
        <end position="126"/>
    </location>
</feature>
<dbReference type="GO" id="GO:0043190">
    <property type="term" value="C:ATP-binding cassette (ABC) transporter complex"/>
    <property type="evidence" value="ECO:0007669"/>
    <property type="project" value="TreeGrafter"/>
</dbReference>
<keyword evidence="8" id="KW-1185">Reference proteome</keyword>
<organism evidence="7 8">
    <name type="scientific">Pseudodesulfovibrio senegalensis</name>
    <dbReference type="NCBI Taxonomy" id="1721087"/>
    <lineage>
        <taxon>Bacteria</taxon>
        <taxon>Pseudomonadati</taxon>
        <taxon>Thermodesulfobacteriota</taxon>
        <taxon>Desulfovibrionia</taxon>
        <taxon>Desulfovibrionales</taxon>
        <taxon>Desulfovibrionaceae</taxon>
    </lineage>
</organism>
<dbReference type="EMBL" id="WAIE01000005">
    <property type="protein sequence ID" value="KAB1441242.1"/>
    <property type="molecule type" value="Genomic_DNA"/>
</dbReference>
<evidence type="ECO:0000256" key="4">
    <source>
        <dbReference type="ARBA" id="ARBA00022989"/>
    </source>
</evidence>
<dbReference type="RefSeq" id="WP_151151497.1">
    <property type="nucleotide sequence ID" value="NZ_WAIE01000005.1"/>
</dbReference>
<proteinExistence type="predicted"/>
<name>A0A6N6N1J4_9BACT</name>
<evidence type="ECO:0000313" key="7">
    <source>
        <dbReference type="EMBL" id="KAB1441242.1"/>
    </source>
</evidence>
<keyword evidence="5 6" id="KW-0472">Membrane</keyword>
<dbReference type="Pfam" id="PF03739">
    <property type="entry name" value="LptF_LptG"/>
    <property type="match status" value="1"/>
</dbReference>
<keyword evidence="3 6" id="KW-0812">Transmembrane</keyword>
<dbReference type="Proteomes" id="UP000438699">
    <property type="component" value="Unassembled WGS sequence"/>
</dbReference>
<keyword evidence="4 6" id="KW-1133">Transmembrane helix</keyword>
<dbReference type="InterPro" id="IPR005495">
    <property type="entry name" value="LptG/LptF_permease"/>
</dbReference>